<evidence type="ECO:0000313" key="1">
    <source>
        <dbReference type="EMBL" id="MFC4506236.1"/>
    </source>
</evidence>
<sequence>MNQAPRFTLHELVTSNTARGLGDLKQLPLTGKEFLASEPYGSGTAPVTTRLPDESGHRRLALAHPAEHTQLDLTLDETGRILHETLTAPNRLVTRTFVYPDADEEEGHEH</sequence>
<protein>
    <submittedName>
        <fullName evidence="1">Uncharacterized protein</fullName>
    </submittedName>
</protein>
<gene>
    <name evidence="1" type="ORF">ACFPIH_43500</name>
</gene>
<dbReference type="RefSeq" id="WP_381183984.1">
    <property type="nucleotide sequence ID" value="NZ_JBHSFK010000041.1"/>
</dbReference>
<evidence type="ECO:0000313" key="2">
    <source>
        <dbReference type="Proteomes" id="UP001595839"/>
    </source>
</evidence>
<name>A0ABV9B4K2_9ACTN</name>
<comment type="caution">
    <text evidence="1">The sequence shown here is derived from an EMBL/GenBank/DDBJ whole genome shotgun (WGS) entry which is preliminary data.</text>
</comment>
<reference evidence="2" key="1">
    <citation type="journal article" date="2019" name="Int. J. Syst. Evol. Microbiol.">
        <title>The Global Catalogue of Microorganisms (GCM) 10K type strain sequencing project: providing services to taxonomists for standard genome sequencing and annotation.</title>
        <authorList>
            <consortium name="The Broad Institute Genomics Platform"/>
            <consortium name="The Broad Institute Genome Sequencing Center for Infectious Disease"/>
            <person name="Wu L."/>
            <person name="Ma J."/>
        </authorList>
    </citation>
    <scope>NUCLEOTIDE SEQUENCE [LARGE SCALE GENOMIC DNA]</scope>
    <source>
        <strain evidence="2">CGMCC 4.7177</strain>
    </source>
</reference>
<dbReference type="Proteomes" id="UP001595839">
    <property type="component" value="Unassembled WGS sequence"/>
</dbReference>
<organism evidence="1 2">
    <name type="scientific">Streptomyces vulcanius</name>
    <dbReference type="NCBI Taxonomy" id="1441876"/>
    <lineage>
        <taxon>Bacteria</taxon>
        <taxon>Bacillati</taxon>
        <taxon>Actinomycetota</taxon>
        <taxon>Actinomycetes</taxon>
        <taxon>Kitasatosporales</taxon>
        <taxon>Streptomycetaceae</taxon>
        <taxon>Streptomyces</taxon>
    </lineage>
</organism>
<keyword evidence="2" id="KW-1185">Reference proteome</keyword>
<accession>A0ABV9B4K2</accession>
<proteinExistence type="predicted"/>
<dbReference type="EMBL" id="JBHSFK010000041">
    <property type="protein sequence ID" value="MFC4506236.1"/>
    <property type="molecule type" value="Genomic_DNA"/>
</dbReference>